<reference evidence="4" key="1">
    <citation type="journal article" date="2014" name="Int. J. Syst. Evol. Microbiol.">
        <title>Complete genome sequence of Corynebacterium casei LMG S-19264T (=DSM 44701T), isolated from a smear-ripened cheese.</title>
        <authorList>
            <consortium name="US DOE Joint Genome Institute (JGI-PGF)"/>
            <person name="Walter F."/>
            <person name="Albersmeier A."/>
            <person name="Kalinowski J."/>
            <person name="Ruckert C."/>
        </authorList>
    </citation>
    <scope>NUCLEOTIDE SEQUENCE</scope>
    <source>
        <strain evidence="4">CGMCC 1.15343</strain>
    </source>
</reference>
<dbReference type="InterPro" id="IPR019196">
    <property type="entry name" value="ABC_transp_unknown"/>
</dbReference>
<keyword evidence="1" id="KW-1133">Transmembrane helix</keyword>
<evidence type="ECO:0000259" key="3">
    <source>
        <dbReference type="Pfam" id="PF23357"/>
    </source>
</evidence>
<feature type="domain" description="DUF7088" evidence="3">
    <location>
        <begin position="37"/>
        <end position="146"/>
    </location>
</feature>
<sequence>MVIFKSRLAKLLAGIVLLVLVNVLAQYAYTRIDFTREKRYTLNPKTEAIIQQAKQEINVTVFLDGDLPAAFRRLKLATADLLNDYKALANVRINVVFADPISGLPLNEQDTVINRLYSVGIEPTTLNIKNDNGFAQKTIFPMALVSSEGRQLPIKLLQNMDAAGSYEDNINSSIQNLEYTFTSAIKKVITGENPRIGFTEGNGELSDLQLSDALKSLSTTYEAGRVDLAVIDKAGLDRLKILFVTKPQRAFTEAEKYKLDYFVMKGGSLVWSIDQVSADLDSLRGKTEQLAFNKALNLDDMLFIYGARINYNLVADANCAEIPLAMGDGNQNQIQLAPWLYYPILLPDTTSALVKNIDGVRAEFVSTIDTIGVKGVNKTTILSTSPYNKLHNAPKLLSLQMAAEQPDPRDYASTSKPVGVLMEGSFPSVFYNRTLPEGITTSYGNFEKSKPTRMIVIGDGDIFKNQVSATDNSVFPLGFDRFTQQNFGNKALLLNIADYLSSEDNLIALRNKDIKVRLLDKTKVRTEKLTWQIMNALLPIGFLLLFGIFQYYYRKYKYTR</sequence>
<keyword evidence="1" id="KW-0472">Membrane</keyword>
<proteinExistence type="predicted"/>
<dbReference type="Pfam" id="PF09822">
    <property type="entry name" value="ABC_transp_aux"/>
    <property type="match status" value="1"/>
</dbReference>
<keyword evidence="5" id="KW-1185">Reference proteome</keyword>
<evidence type="ECO:0000313" key="5">
    <source>
        <dbReference type="Proteomes" id="UP000651668"/>
    </source>
</evidence>
<evidence type="ECO:0000256" key="1">
    <source>
        <dbReference type="SAM" id="Phobius"/>
    </source>
</evidence>
<reference evidence="4" key="2">
    <citation type="submission" date="2020-09" db="EMBL/GenBank/DDBJ databases">
        <authorList>
            <person name="Sun Q."/>
            <person name="Zhou Y."/>
        </authorList>
    </citation>
    <scope>NUCLEOTIDE SEQUENCE</scope>
    <source>
        <strain evidence="4">CGMCC 1.15343</strain>
    </source>
</reference>
<name>A0A916X923_9SPHI</name>
<comment type="caution">
    <text evidence="4">The sequence shown here is derived from an EMBL/GenBank/DDBJ whole genome shotgun (WGS) entry which is preliminary data.</text>
</comment>
<dbReference type="NCBIfam" id="TIGR03521">
    <property type="entry name" value="GldG"/>
    <property type="match status" value="1"/>
</dbReference>
<feature type="domain" description="ABC-type uncharacterised transport system" evidence="2">
    <location>
        <begin position="194"/>
        <end position="495"/>
    </location>
</feature>
<dbReference type="InterPro" id="IPR019863">
    <property type="entry name" value="Motility-assoc_ABC-rel_GldG"/>
</dbReference>
<dbReference type="Proteomes" id="UP000651668">
    <property type="component" value="Unassembled WGS sequence"/>
</dbReference>
<accession>A0A916X923</accession>
<organism evidence="4 5">
    <name type="scientific">Pedobacter quisquiliarum</name>
    <dbReference type="NCBI Taxonomy" id="1834438"/>
    <lineage>
        <taxon>Bacteria</taxon>
        <taxon>Pseudomonadati</taxon>
        <taxon>Bacteroidota</taxon>
        <taxon>Sphingobacteriia</taxon>
        <taxon>Sphingobacteriales</taxon>
        <taxon>Sphingobacteriaceae</taxon>
        <taxon>Pedobacter</taxon>
    </lineage>
</organism>
<feature type="transmembrane region" description="Helical" evidence="1">
    <location>
        <begin position="529"/>
        <end position="553"/>
    </location>
</feature>
<dbReference type="AlphaFoldDB" id="A0A916X923"/>
<dbReference type="Pfam" id="PF23357">
    <property type="entry name" value="DUF7088"/>
    <property type="match status" value="1"/>
</dbReference>
<evidence type="ECO:0000259" key="2">
    <source>
        <dbReference type="Pfam" id="PF09822"/>
    </source>
</evidence>
<dbReference type="EMBL" id="BMIL01000001">
    <property type="protein sequence ID" value="GGC52378.1"/>
    <property type="molecule type" value="Genomic_DNA"/>
</dbReference>
<protein>
    <recommendedName>
        <fullName evidence="6">Protein involved in gliding motility GldG</fullName>
    </recommendedName>
</protein>
<dbReference type="InterPro" id="IPR055396">
    <property type="entry name" value="DUF7088"/>
</dbReference>
<evidence type="ECO:0000313" key="4">
    <source>
        <dbReference type="EMBL" id="GGC52378.1"/>
    </source>
</evidence>
<evidence type="ECO:0008006" key="6">
    <source>
        <dbReference type="Google" id="ProtNLM"/>
    </source>
</evidence>
<keyword evidence="1" id="KW-0812">Transmembrane</keyword>
<dbReference type="RefSeq" id="WP_188624986.1">
    <property type="nucleotide sequence ID" value="NZ_BMIL01000001.1"/>
</dbReference>
<gene>
    <name evidence="4" type="ORF">GCM10011387_02340</name>
</gene>